<protein>
    <submittedName>
        <fullName evidence="1">Uncharacterized protein</fullName>
    </submittedName>
</protein>
<accession>A0A0G1UP21</accession>
<evidence type="ECO:0000313" key="2">
    <source>
        <dbReference type="Proteomes" id="UP000034661"/>
    </source>
</evidence>
<organism evidence="1 2">
    <name type="scientific">Candidatus Gottesmanbacteria bacterium GW2011_GWA1_48_13</name>
    <dbReference type="NCBI Taxonomy" id="1618439"/>
    <lineage>
        <taxon>Bacteria</taxon>
        <taxon>Candidatus Gottesmaniibacteriota</taxon>
    </lineage>
</organism>
<dbReference type="EMBL" id="LCPJ01000007">
    <property type="protein sequence ID" value="KKU95884.1"/>
    <property type="molecule type" value="Genomic_DNA"/>
</dbReference>
<proteinExistence type="predicted"/>
<evidence type="ECO:0000313" key="1">
    <source>
        <dbReference type="EMBL" id="KKU95884.1"/>
    </source>
</evidence>
<reference evidence="1 2" key="1">
    <citation type="journal article" date="2015" name="Nature">
        <title>rRNA introns, odd ribosomes, and small enigmatic genomes across a large radiation of phyla.</title>
        <authorList>
            <person name="Brown C.T."/>
            <person name="Hug L.A."/>
            <person name="Thomas B.C."/>
            <person name="Sharon I."/>
            <person name="Castelle C.J."/>
            <person name="Singh A."/>
            <person name="Wilkins M.J."/>
            <person name="Williams K.H."/>
            <person name="Banfield J.F."/>
        </authorList>
    </citation>
    <scope>NUCLEOTIDE SEQUENCE [LARGE SCALE GENOMIC DNA]</scope>
</reference>
<dbReference type="AlphaFoldDB" id="A0A0G1UP21"/>
<name>A0A0G1UP21_9BACT</name>
<dbReference type="Proteomes" id="UP000034661">
    <property type="component" value="Unassembled WGS sequence"/>
</dbReference>
<sequence>MTKILFWMSLLLTGAALWFTVPLTQETVICYKSTQLSFDEIGFRTRTSGWNERRICEEKTDVVVQLAECLETVRESRDKTVMAYVEPYIRETLRMVLPYVRGYEQQKEDVNAECGRFRDLLIE</sequence>
<comment type="caution">
    <text evidence="1">The sequence shown here is derived from an EMBL/GenBank/DDBJ whole genome shotgun (WGS) entry which is preliminary data.</text>
</comment>
<gene>
    <name evidence="1" type="ORF">UY27_C0007G0052</name>
</gene>